<organism evidence="2 3">
    <name type="scientific">Sphingobacterium gobiense</name>
    <dbReference type="NCBI Taxonomy" id="1382456"/>
    <lineage>
        <taxon>Bacteria</taxon>
        <taxon>Pseudomonadati</taxon>
        <taxon>Bacteroidota</taxon>
        <taxon>Sphingobacteriia</taxon>
        <taxon>Sphingobacteriales</taxon>
        <taxon>Sphingobacteriaceae</taxon>
        <taxon>Sphingobacterium</taxon>
    </lineage>
</organism>
<keyword evidence="1" id="KW-0812">Transmembrane</keyword>
<evidence type="ECO:0000313" key="2">
    <source>
        <dbReference type="EMBL" id="PRD51936.1"/>
    </source>
</evidence>
<reference evidence="2 3" key="1">
    <citation type="submission" date="2018-02" db="EMBL/GenBank/DDBJ databases">
        <title>The draft genome of Sphingobacterium gobiense H7.</title>
        <authorList>
            <person name="Li L."/>
            <person name="Liu L."/>
            <person name="Zhang X."/>
            <person name="Wang T."/>
            <person name="Liang L."/>
        </authorList>
    </citation>
    <scope>NUCLEOTIDE SEQUENCE [LARGE SCALE GENOMIC DNA]</scope>
    <source>
        <strain evidence="2 3">ACCC 05757</strain>
    </source>
</reference>
<dbReference type="Proteomes" id="UP000238642">
    <property type="component" value="Unassembled WGS sequence"/>
</dbReference>
<keyword evidence="1" id="KW-0472">Membrane</keyword>
<proteinExistence type="predicted"/>
<keyword evidence="1" id="KW-1133">Transmembrane helix</keyword>
<dbReference type="AlphaFoldDB" id="A0A2S9JG59"/>
<gene>
    <name evidence="2" type="ORF">C5749_16685</name>
</gene>
<dbReference type="OrthoDB" id="709634at2"/>
<sequence>MGSLIYPVLAVLALLLIFLLLVNERRKYQRYKRLMEMDVTVQFQESKNSHDQMRHGSVMINLHETADQIKSIVIKDVYFSHGAFYVPVFDQLYFKGNSDNSQLLSARFRISRNNLHRLEGKQVHIMLKGSVTDKENEAKAFKARVPYVTELTK</sequence>
<keyword evidence="3" id="KW-1185">Reference proteome</keyword>
<protein>
    <submittedName>
        <fullName evidence="2">Uncharacterized protein</fullName>
    </submittedName>
</protein>
<evidence type="ECO:0000256" key="1">
    <source>
        <dbReference type="SAM" id="Phobius"/>
    </source>
</evidence>
<feature type="transmembrane region" description="Helical" evidence="1">
    <location>
        <begin position="6"/>
        <end position="23"/>
    </location>
</feature>
<dbReference type="EMBL" id="PVBS01000004">
    <property type="protein sequence ID" value="PRD51936.1"/>
    <property type="molecule type" value="Genomic_DNA"/>
</dbReference>
<dbReference type="RefSeq" id="WP_105727372.1">
    <property type="nucleotide sequence ID" value="NZ_PVBS01000004.1"/>
</dbReference>
<accession>A0A2S9JG59</accession>
<evidence type="ECO:0000313" key="3">
    <source>
        <dbReference type="Proteomes" id="UP000238642"/>
    </source>
</evidence>
<name>A0A2S9JG59_9SPHI</name>
<comment type="caution">
    <text evidence="2">The sequence shown here is derived from an EMBL/GenBank/DDBJ whole genome shotgun (WGS) entry which is preliminary data.</text>
</comment>